<keyword evidence="2" id="KW-1185">Reference proteome</keyword>
<proteinExistence type="predicted"/>
<name>A0A1D7V073_9LEPT</name>
<evidence type="ECO:0000313" key="2">
    <source>
        <dbReference type="Proteomes" id="UP000094197"/>
    </source>
</evidence>
<evidence type="ECO:0000313" key="1">
    <source>
        <dbReference type="EMBL" id="AOP35235.1"/>
    </source>
</evidence>
<sequence length="77" mass="8573">MRKLEFCDREKFPEFFPPPLPSTQDQGGARCLHGRIVGIPTGFSLRFKYLREGSGFFPGGSVFDGPGSPLQSIHLIF</sequence>
<accession>A0A1D7V073</accession>
<dbReference type="AlphaFoldDB" id="A0A1D7V073"/>
<reference evidence="1 2" key="1">
    <citation type="submission" date="2016-04" db="EMBL/GenBank/DDBJ databases">
        <title>Complete genome seqeunce of Leptospira alstonii serovar Room22.</title>
        <authorList>
            <person name="Nally J.E."/>
            <person name="Bayles D.O."/>
            <person name="Hurley D."/>
            <person name="Fanning S."/>
            <person name="McMahon B.J."/>
            <person name="Arent Z."/>
        </authorList>
    </citation>
    <scope>NUCLEOTIDE SEQUENCE [LARGE SCALE GENOMIC DNA]</scope>
    <source>
        <strain evidence="1 2">GWTS #1</strain>
    </source>
</reference>
<dbReference type="Proteomes" id="UP000094197">
    <property type="component" value="Chromosome 1"/>
</dbReference>
<protein>
    <submittedName>
        <fullName evidence="1">Uncharacterized protein</fullName>
    </submittedName>
</protein>
<dbReference type="EMBL" id="CP015217">
    <property type="protein sequence ID" value="AOP35235.1"/>
    <property type="molecule type" value="Genomic_DNA"/>
</dbReference>
<gene>
    <name evidence="1" type="ORF">A0128_16135</name>
</gene>
<organism evidence="1 2">
    <name type="scientific">Leptospira tipperaryensis</name>
    <dbReference type="NCBI Taxonomy" id="2564040"/>
    <lineage>
        <taxon>Bacteria</taxon>
        <taxon>Pseudomonadati</taxon>
        <taxon>Spirochaetota</taxon>
        <taxon>Spirochaetia</taxon>
        <taxon>Leptospirales</taxon>
        <taxon>Leptospiraceae</taxon>
        <taxon>Leptospira</taxon>
    </lineage>
</organism>
<dbReference type="KEGG" id="laj:A0128_16135"/>